<dbReference type="AlphaFoldDB" id="A0A378STF7"/>
<dbReference type="RefSeq" id="WP_011892098.1">
    <property type="nucleotide sequence ID" value="NZ_JACKST010000133.1"/>
</dbReference>
<organism evidence="2 3">
    <name type="scientific">Mycolicibacterium gilvum</name>
    <dbReference type="NCBI Taxonomy" id="1804"/>
    <lineage>
        <taxon>Bacteria</taxon>
        <taxon>Bacillati</taxon>
        <taxon>Actinomycetota</taxon>
        <taxon>Actinomycetes</taxon>
        <taxon>Mycobacteriales</taxon>
        <taxon>Mycobacteriaceae</taxon>
        <taxon>Mycolicibacterium</taxon>
    </lineage>
</organism>
<name>A0A378STF7_9MYCO</name>
<feature type="domain" description="Cupin type-2" evidence="1">
    <location>
        <begin position="113"/>
        <end position="170"/>
    </location>
</feature>
<dbReference type="Proteomes" id="UP000254291">
    <property type="component" value="Unassembled WGS sequence"/>
</dbReference>
<evidence type="ECO:0000259" key="1">
    <source>
        <dbReference type="Pfam" id="PF07883"/>
    </source>
</evidence>
<dbReference type="Gene3D" id="2.60.120.10">
    <property type="entry name" value="Jelly Rolls"/>
    <property type="match status" value="1"/>
</dbReference>
<evidence type="ECO:0000313" key="3">
    <source>
        <dbReference type="Proteomes" id="UP000254291"/>
    </source>
</evidence>
<dbReference type="PANTHER" id="PTHR36156">
    <property type="entry name" value="SLR2101 PROTEIN"/>
    <property type="match status" value="1"/>
</dbReference>
<accession>A0A378STF7</accession>
<reference evidence="2 3" key="1">
    <citation type="submission" date="2018-06" db="EMBL/GenBank/DDBJ databases">
        <authorList>
            <consortium name="Pathogen Informatics"/>
            <person name="Doyle S."/>
        </authorList>
    </citation>
    <scope>NUCLEOTIDE SEQUENCE [LARGE SCALE GENOMIC DNA]</scope>
    <source>
        <strain evidence="2 3">NCTC10742</strain>
    </source>
</reference>
<dbReference type="Gene3D" id="2.20.70.150">
    <property type="match status" value="1"/>
</dbReference>
<dbReference type="InterPro" id="IPR013096">
    <property type="entry name" value="Cupin_2"/>
</dbReference>
<dbReference type="OMA" id="SPHPLMH"/>
<dbReference type="EMBL" id="UGQM01000001">
    <property type="protein sequence ID" value="STZ46092.1"/>
    <property type="molecule type" value="Genomic_DNA"/>
</dbReference>
<dbReference type="Pfam" id="PF07883">
    <property type="entry name" value="Cupin_2"/>
    <property type="match status" value="1"/>
</dbReference>
<dbReference type="PANTHER" id="PTHR36156:SF2">
    <property type="entry name" value="CUPIN TYPE-2 DOMAIN-CONTAINING PROTEIN"/>
    <property type="match status" value="1"/>
</dbReference>
<sequence>MVIRRVVTGHDASGKSVFAADDRVSPRTPALLGGYEFTMLWGGDEAPRFPDDGSMPQWHTYFPPIGGFRFSMFTIPPRGSAATADLENLDENATAEVEDQLPGLLGYMEPEDPGMHTTDTVDFEVVLEGTVVLELDDGATVTLHPGDTVVQNGTRHRWHNGGDTPARLALFVTGAHHDKVTRT</sequence>
<dbReference type="InterPro" id="IPR047142">
    <property type="entry name" value="OryJ/VirC-like"/>
</dbReference>
<dbReference type="InterPro" id="IPR014710">
    <property type="entry name" value="RmlC-like_jellyroll"/>
</dbReference>
<gene>
    <name evidence="2" type="ORF">NCTC10742_05359</name>
</gene>
<proteinExistence type="predicted"/>
<dbReference type="SUPFAM" id="SSF51182">
    <property type="entry name" value="RmlC-like cupins"/>
    <property type="match status" value="1"/>
</dbReference>
<protein>
    <submittedName>
        <fullName evidence="2">Cupin</fullName>
    </submittedName>
</protein>
<dbReference type="InterPro" id="IPR011051">
    <property type="entry name" value="RmlC_Cupin_sf"/>
</dbReference>
<evidence type="ECO:0000313" key="2">
    <source>
        <dbReference type="EMBL" id="STZ46092.1"/>
    </source>
</evidence>
<dbReference type="CDD" id="cd02231">
    <property type="entry name" value="cupin_BLL6423-like"/>
    <property type="match status" value="1"/>
</dbReference>